<feature type="compositionally biased region" description="Polar residues" evidence="5">
    <location>
        <begin position="810"/>
        <end position="822"/>
    </location>
</feature>
<keyword evidence="4 6" id="KW-0472">Membrane</keyword>
<feature type="transmembrane region" description="Helical" evidence="6">
    <location>
        <begin position="987"/>
        <end position="1005"/>
    </location>
</feature>
<feature type="transmembrane region" description="Helical" evidence="6">
    <location>
        <begin position="12"/>
        <end position="34"/>
    </location>
</feature>
<proteinExistence type="predicted"/>
<feature type="transmembrane region" description="Helical" evidence="6">
    <location>
        <begin position="463"/>
        <end position="483"/>
    </location>
</feature>
<evidence type="ECO:0000256" key="3">
    <source>
        <dbReference type="ARBA" id="ARBA00022989"/>
    </source>
</evidence>
<name>A0A1V2LKF6_PICKU</name>
<evidence type="ECO:0000256" key="5">
    <source>
        <dbReference type="SAM" id="MobiDB-lite"/>
    </source>
</evidence>
<feature type="region of interest" description="Disordered" evidence="5">
    <location>
        <begin position="1097"/>
        <end position="1117"/>
    </location>
</feature>
<dbReference type="InterPro" id="IPR040254">
    <property type="entry name" value="Ecm3-like"/>
</dbReference>
<dbReference type="GO" id="GO:0055088">
    <property type="term" value="P:lipid homeostasis"/>
    <property type="evidence" value="ECO:0007669"/>
    <property type="project" value="InterPro"/>
</dbReference>
<evidence type="ECO:0000256" key="2">
    <source>
        <dbReference type="ARBA" id="ARBA00022692"/>
    </source>
</evidence>
<evidence type="ECO:0000313" key="9">
    <source>
        <dbReference type="Proteomes" id="UP000189274"/>
    </source>
</evidence>
<feature type="region of interest" description="Disordered" evidence="5">
    <location>
        <begin position="207"/>
        <end position="264"/>
    </location>
</feature>
<dbReference type="PANTHER" id="PTHR31274:SF1">
    <property type="entry name" value="AGL149CP"/>
    <property type="match status" value="1"/>
</dbReference>
<sequence length="1117" mass="125246">MSVHSDLPLGQVIYTAVKPIFKIYLIMAVGFYLARKNILTVDTSRNISSIALNVLIPSISFQKIVTNINNTMIKEIATIVIVGFFMMFSQALIIFGVGVAAGCPRNWWGGLILCGLLPNISDLPIAYLQTMETAGIFANVDLGVSFVMIYLCLQMIIQFPAGSYRLVEWDFKTERLMQQKSDKEKGADGANDIGDLEQCVNIDGDSVNYNIGNNENNQNNDNDNDDNNDNHNVNDADQGHNTSSHSSLSKELHQIPGSNNIPNVIVGATDSSTMLSSIDSESLNSNASRLTPRSSNFHELAHQASIVRKTTQNSGNDLRRNISHISNISMLQNDKIDQPPEDLNDIVRVYSKYNNSAVAPDVPTPQTSKTIQSELKKSINLKKIGKNEQKFQHKFISSIKKIDWKSTIKETLYIILDSLKMPASFVLIISIVICMIPWVQALFVNSPQVKLPPAPDKQPPLSFIMDFAGYIANAQVPFGLLLLGGTIGRLKIETFPKKYWKVPVSIMFMRLFIFPVIGCAFNSKIHKDGLFYGQDILYFLSNINFCLPPATSLLYLTAFYTPIDGKYHVQMDLLSLVYISHYIFLVVCLPFTATYTMKVSLDFRCFETMEEIAKDDLNGPATSTPEKLNGKFKLDLSEVSKNVVNLTPKGDHNSPGYQDKKYPDPVMNVPNQGDTFYSESLNRLRMLDQSTNYHIDKNDIEDHDLTPLFKKLPSNKFQISSSTPINEKVVGDPNYKEIKFSKGTRNIFNLSPDIETMETNVNISSISSSNPVKCAFNVFDKKNVSFSSRNSSFASKCLHKPRKRPKKSENSSFSDMFETHTSTQERNHLATSYSQSQKINTTGINSSTSHSFNGNKISFYEFVQSLVSDPERIANFTLILQVTLNVILVLIFLGFGAFAFIAIKRDVDRKISIYVSDVLHQINSCRREYLRNNCAPEMRVPALEYKCNQWDACMEQDPESVITSMAYFEVLADCMNAFFHNITLKSLLGIGCLTLFCVVAPNIIFSKFRSTTINSAQYTPERINSDEILAVKQGPNKPPLHTPISESDRIHDAGNSNVASNRKQLTGTSVRFNPNISYSFYDLDNDEKNQSDLKNEIVESEEEDDSLPGNQRILMGA</sequence>
<evidence type="ECO:0000259" key="7">
    <source>
        <dbReference type="SMART" id="SM01042"/>
    </source>
</evidence>
<feature type="transmembrane region" description="Helical" evidence="6">
    <location>
        <begin position="537"/>
        <end position="561"/>
    </location>
</feature>
<dbReference type="GO" id="GO:0055085">
    <property type="term" value="P:transmembrane transport"/>
    <property type="evidence" value="ECO:0007669"/>
    <property type="project" value="InterPro"/>
</dbReference>
<dbReference type="InterPro" id="IPR018767">
    <property type="entry name" value="Brl1/Brr6_dom"/>
</dbReference>
<keyword evidence="2 6" id="KW-0812">Transmembrane</keyword>
<gene>
    <name evidence="8" type="ORF">BOH78_3280</name>
</gene>
<evidence type="ECO:0000256" key="1">
    <source>
        <dbReference type="ARBA" id="ARBA00004141"/>
    </source>
</evidence>
<dbReference type="PANTHER" id="PTHR31274">
    <property type="entry name" value="PROTEIN ECM3"/>
    <property type="match status" value="1"/>
</dbReference>
<dbReference type="InterPro" id="IPR004776">
    <property type="entry name" value="Mem_transp_PIN-like"/>
</dbReference>
<evidence type="ECO:0000256" key="6">
    <source>
        <dbReference type="SAM" id="Phobius"/>
    </source>
</evidence>
<evidence type="ECO:0000313" key="8">
    <source>
        <dbReference type="EMBL" id="ONH73323.1"/>
    </source>
</evidence>
<comment type="caution">
    <text evidence="8">The sequence shown here is derived from an EMBL/GenBank/DDBJ whole genome shotgun (WGS) entry which is preliminary data.</text>
</comment>
<keyword evidence="3 6" id="KW-1133">Transmembrane helix</keyword>
<dbReference type="VEuPathDB" id="FungiDB:C5L36_0B00790"/>
<comment type="subcellular location">
    <subcellularLocation>
        <location evidence="1">Membrane</location>
        <topology evidence="1">Multi-pass membrane protein</topology>
    </subcellularLocation>
</comment>
<protein>
    <submittedName>
        <fullName evidence="8">Protein ECM3</fullName>
    </submittedName>
</protein>
<evidence type="ECO:0000256" key="4">
    <source>
        <dbReference type="ARBA" id="ARBA00023136"/>
    </source>
</evidence>
<dbReference type="SMART" id="SM01042">
    <property type="entry name" value="Brr6_like_C_C"/>
    <property type="match status" value="1"/>
</dbReference>
<feature type="transmembrane region" description="Helical" evidence="6">
    <location>
        <begin position="878"/>
        <end position="903"/>
    </location>
</feature>
<dbReference type="GO" id="GO:0031965">
    <property type="term" value="C:nuclear membrane"/>
    <property type="evidence" value="ECO:0007669"/>
    <property type="project" value="InterPro"/>
</dbReference>
<dbReference type="AlphaFoldDB" id="A0A1V2LKF6"/>
<dbReference type="Pfam" id="PF03547">
    <property type="entry name" value="Mem_trans"/>
    <property type="match status" value="1"/>
</dbReference>
<feature type="domain" description="Brl1/Brr6" evidence="7">
    <location>
        <begin position="876"/>
        <end position="1009"/>
    </location>
</feature>
<feature type="transmembrane region" description="Helical" evidence="6">
    <location>
        <begin position="504"/>
        <end position="525"/>
    </location>
</feature>
<feature type="compositionally biased region" description="Basic residues" evidence="5">
    <location>
        <begin position="797"/>
        <end position="806"/>
    </location>
</feature>
<reference evidence="9" key="1">
    <citation type="journal article" date="2017" name="Genome Announc.">
        <title>Genome sequences of Cyberlindnera fabianii 65, Pichia kudriavzevii 129, and Saccharomyces cerevisiae 131 isolated from fermented masau fruits in Zimbabwe.</title>
        <authorList>
            <person name="van Rijswijck I.M.H."/>
            <person name="Derks M.F.L."/>
            <person name="Abee T."/>
            <person name="de Ridder D."/>
            <person name="Smid E.J."/>
        </authorList>
    </citation>
    <scope>NUCLEOTIDE SEQUENCE [LARGE SCALE GENOMIC DNA]</scope>
    <source>
        <strain evidence="9">129</strain>
    </source>
</reference>
<organism evidence="8 9">
    <name type="scientific">Pichia kudriavzevii</name>
    <name type="common">Yeast</name>
    <name type="synonym">Issatchenkia orientalis</name>
    <dbReference type="NCBI Taxonomy" id="4909"/>
    <lineage>
        <taxon>Eukaryota</taxon>
        <taxon>Fungi</taxon>
        <taxon>Dikarya</taxon>
        <taxon>Ascomycota</taxon>
        <taxon>Saccharomycotina</taxon>
        <taxon>Pichiomycetes</taxon>
        <taxon>Pichiales</taxon>
        <taxon>Pichiaceae</taxon>
        <taxon>Pichia</taxon>
    </lineage>
</organism>
<feature type="transmembrane region" description="Helical" evidence="6">
    <location>
        <begin position="573"/>
        <end position="595"/>
    </location>
</feature>
<feature type="region of interest" description="Disordered" evidence="5">
    <location>
        <begin position="797"/>
        <end position="832"/>
    </location>
</feature>
<feature type="transmembrane region" description="Helical" evidence="6">
    <location>
        <begin position="423"/>
        <end position="443"/>
    </location>
</feature>
<dbReference type="EMBL" id="MQVM01000015">
    <property type="protein sequence ID" value="ONH73323.1"/>
    <property type="molecule type" value="Genomic_DNA"/>
</dbReference>
<dbReference type="Pfam" id="PF10104">
    <property type="entry name" value="Brr6_like_C_C"/>
    <property type="match status" value="1"/>
</dbReference>
<feature type="transmembrane region" description="Helical" evidence="6">
    <location>
        <begin position="107"/>
        <end position="127"/>
    </location>
</feature>
<feature type="compositionally biased region" description="Basic and acidic residues" evidence="5">
    <location>
        <begin position="228"/>
        <end position="238"/>
    </location>
</feature>
<feature type="compositionally biased region" description="Low complexity" evidence="5">
    <location>
        <begin position="208"/>
        <end position="221"/>
    </location>
</feature>
<accession>A0A1V2LKF6</accession>
<feature type="region of interest" description="Disordered" evidence="5">
    <location>
        <begin position="1034"/>
        <end position="1060"/>
    </location>
</feature>
<dbReference type="Proteomes" id="UP000189274">
    <property type="component" value="Unassembled WGS sequence"/>
</dbReference>
<feature type="transmembrane region" description="Helical" evidence="6">
    <location>
        <begin position="76"/>
        <end position="100"/>
    </location>
</feature>